<gene>
    <name evidence="3" type="primary">CSON007792</name>
</gene>
<evidence type="ECO:0000256" key="1">
    <source>
        <dbReference type="SAM" id="SignalP"/>
    </source>
</evidence>
<dbReference type="Pfam" id="PF06585">
    <property type="entry name" value="JHBP"/>
    <property type="match status" value="1"/>
</dbReference>
<keyword evidence="1" id="KW-0732">Signal</keyword>
<dbReference type="VEuPathDB" id="VectorBase:CSON007792"/>
<reference evidence="2" key="1">
    <citation type="submission" date="2018-04" db="EMBL/GenBank/DDBJ databases">
        <authorList>
            <person name="Go L.Y."/>
            <person name="Mitchell J.A."/>
        </authorList>
    </citation>
    <scope>NUCLEOTIDE SEQUENCE</scope>
    <source>
        <tissue evidence="2">Whole organism</tissue>
    </source>
</reference>
<dbReference type="EMBL" id="UFQT01002930">
    <property type="protein sequence ID" value="SSX34303.1"/>
    <property type="molecule type" value="Genomic_DNA"/>
</dbReference>
<dbReference type="Gene3D" id="3.15.10.30">
    <property type="entry name" value="Haemolymph juvenile hormone binding protein"/>
    <property type="match status" value="1"/>
</dbReference>
<name>A0A336N047_CULSO</name>
<evidence type="ECO:0000313" key="2">
    <source>
        <dbReference type="EMBL" id="SSX14916.1"/>
    </source>
</evidence>
<dbReference type="PANTHER" id="PTHR11008:SF18">
    <property type="entry name" value="BCDNA.GH05536-RELATED"/>
    <property type="match status" value="1"/>
</dbReference>
<reference evidence="3" key="2">
    <citation type="submission" date="2018-07" db="EMBL/GenBank/DDBJ databases">
        <authorList>
            <person name="Quirk P.G."/>
            <person name="Krulwich T.A."/>
        </authorList>
    </citation>
    <scope>NUCLEOTIDE SEQUENCE</scope>
</reference>
<sequence>MSVKLLILIKVFILIKSGIGQNATEIELPPDMIICSRNSSNSIRSNCIKDSLNQIIPLLKEGFVPLDFPALDPFYVNTTYIEFNQNFLKSKINVTNTFVSGSSTGKVNLVRSKMNATNLLILFDLHIPLATIDTDYEGETQFNDLIVNSNGHAIVECYDVVVTFKFNGALETIGDQEFMIIQNAKIADMTMKKMKIKATGVVPDPDLNVVVLELLNEIWEDLFKQVFPNFKSEWDPIVLELINKFFGQVPFKLLMKDE</sequence>
<dbReference type="AlphaFoldDB" id="A0A336N047"/>
<proteinExistence type="predicted"/>
<protein>
    <submittedName>
        <fullName evidence="3">CSON007792 protein</fullName>
    </submittedName>
</protein>
<dbReference type="InterPro" id="IPR038606">
    <property type="entry name" value="To_sf"/>
</dbReference>
<dbReference type="InterPro" id="IPR010562">
    <property type="entry name" value="Haemolymph_juvenile_hormone-bd"/>
</dbReference>
<dbReference type="GO" id="GO:0005615">
    <property type="term" value="C:extracellular space"/>
    <property type="evidence" value="ECO:0007669"/>
    <property type="project" value="TreeGrafter"/>
</dbReference>
<dbReference type="SMART" id="SM00700">
    <property type="entry name" value="JHBP"/>
    <property type="match status" value="1"/>
</dbReference>
<evidence type="ECO:0000313" key="3">
    <source>
        <dbReference type="EMBL" id="SSX34303.1"/>
    </source>
</evidence>
<dbReference type="PANTHER" id="PTHR11008">
    <property type="entry name" value="PROTEIN TAKEOUT-LIKE PROTEIN"/>
    <property type="match status" value="1"/>
</dbReference>
<dbReference type="EMBL" id="UFQS01002930">
    <property type="protein sequence ID" value="SSX14916.1"/>
    <property type="molecule type" value="Genomic_DNA"/>
</dbReference>
<feature type="chain" id="PRO_5036062416" evidence="1">
    <location>
        <begin position="21"/>
        <end position="258"/>
    </location>
</feature>
<feature type="signal peptide" evidence="1">
    <location>
        <begin position="1"/>
        <end position="20"/>
    </location>
</feature>
<accession>A0A336N047</accession>
<organism evidence="3">
    <name type="scientific">Culicoides sonorensis</name>
    <name type="common">Biting midge</name>
    <dbReference type="NCBI Taxonomy" id="179676"/>
    <lineage>
        <taxon>Eukaryota</taxon>
        <taxon>Metazoa</taxon>
        <taxon>Ecdysozoa</taxon>
        <taxon>Arthropoda</taxon>
        <taxon>Hexapoda</taxon>
        <taxon>Insecta</taxon>
        <taxon>Pterygota</taxon>
        <taxon>Neoptera</taxon>
        <taxon>Endopterygota</taxon>
        <taxon>Diptera</taxon>
        <taxon>Nematocera</taxon>
        <taxon>Chironomoidea</taxon>
        <taxon>Ceratopogonidae</taxon>
        <taxon>Ceratopogoninae</taxon>
        <taxon>Culicoides</taxon>
        <taxon>Monoculicoides</taxon>
    </lineage>
</organism>